<dbReference type="InterPro" id="IPR002731">
    <property type="entry name" value="ATPase_BadF"/>
</dbReference>
<evidence type="ECO:0000313" key="2">
    <source>
        <dbReference type="EMBL" id="GIF98352.1"/>
    </source>
</evidence>
<reference evidence="2 3" key="1">
    <citation type="submission" date="2021-01" db="EMBL/GenBank/DDBJ databases">
        <title>Whole genome shotgun sequence of Catellatospora citrea NBRC 14495.</title>
        <authorList>
            <person name="Komaki H."/>
            <person name="Tamura T."/>
        </authorList>
    </citation>
    <scope>NUCLEOTIDE SEQUENCE [LARGE SCALE GENOMIC DNA]</scope>
    <source>
        <strain evidence="2 3">NBRC 14495</strain>
    </source>
</reference>
<keyword evidence="2" id="KW-0418">Kinase</keyword>
<dbReference type="InterPro" id="IPR052519">
    <property type="entry name" value="Euk-type_GlcNAc_Kinase"/>
</dbReference>
<dbReference type="SUPFAM" id="SSF53067">
    <property type="entry name" value="Actin-like ATPase domain"/>
    <property type="match status" value="2"/>
</dbReference>
<dbReference type="AlphaFoldDB" id="A0A8J3NZI4"/>
<dbReference type="InterPro" id="IPR043129">
    <property type="entry name" value="ATPase_NBD"/>
</dbReference>
<dbReference type="GO" id="GO:0016301">
    <property type="term" value="F:kinase activity"/>
    <property type="evidence" value="ECO:0007669"/>
    <property type="project" value="UniProtKB-KW"/>
</dbReference>
<dbReference type="PANTHER" id="PTHR43190:SF3">
    <property type="entry name" value="N-ACETYL-D-GLUCOSAMINE KINASE"/>
    <property type="match status" value="1"/>
</dbReference>
<organism evidence="2 3">
    <name type="scientific">Catellatospora citrea</name>
    <dbReference type="NCBI Taxonomy" id="53366"/>
    <lineage>
        <taxon>Bacteria</taxon>
        <taxon>Bacillati</taxon>
        <taxon>Actinomycetota</taxon>
        <taxon>Actinomycetes</taxon>
        <taxon>Micromonosporales</taxon>
        <taxon>Micromonosporaceae</taxon>
        <taxon>Catellatospora</taxon>
    </lineage>
</organism>
<dbReference type="Gene3D" id="3.30.420.40">
    <property type="match status" value="2"/>
</dbReference>
<proteinExistence type="predicted"/>
<accession>A0A8J3NZI4</accession>
<evidence type="ECO:0000313" key="3">
    <source>
        <dbReference type="Proteomes" id="UP000659904"/>
    </source>
</evidence>
<dbReference type="RefSeq" id="WP_120316848.1">
    <property type="nucleotide sequence ID" value="NZ_BONH01000015.1"/>
</dbReference>
<dbReference type="EMBL" id="BONH01000015">
    <property type="protein sequence ID" value="GIF98352.1"/>
    <property type="molecule type" value="Genomic_DNA"/>
</dbReference>
<name>A0A8J3NZI4_9ACTN</name>
<feature type="domain" description="ATPase BadF/BadG/BcrA/BcrD type" evidence="1">
    <location>
        <begin position="15"/>
        <end position="311"/>
    </location>
</feature>
<keyword evidence="2" id="KW-0808">Transferase</keyword>
<keyword evidence="3" id="KW-1185">Reference proteome</keyword>
<protein>
    <submittedName>
        <fullName evidence="2">Kinase</fullName>
    </submittedName>
</protein>
<dbReference type="Proteomes" id="UP000659904">
    <property type="component" value="Unassembled WGS sequence"/>
</dbReference>
<evidence type="ECO:0000259" key="1">
    <source>
        <dbReference type="Pfam" id="PF01869"/>
    </source>
</evidence>
<dbReference type="Pfam" id="PF01869">
    <property type="entry name" value="BcrAD_BadFG"/>
    <property type="match status" value="1"/>
</dbReference>
<comment type="caution">
    <text evidence="2">The sequence shown here is derived from an EMBL/GenBank/DDBJ whole genome shotgun (WGS) entry which is preliminary data.</text>
</comment>
<dbReference type="PANTHER" id="PTHR43190">
    <property type="entry name" value="N-ACETYL-D-GLUCOSAMINE KINASE"/>
    <property type="match status" value="1"/>
</dbReference>
<sequence length="338" mass="34641">MSERSELTGQLFLAIDGGNSKTDVVLADADGRVRGYVRGPGSCPQVIGLDTAVALLDRLVGAALREAGMSPSVPVARAEVYLSGLDLPEEVEAAAKAVAQTGWAESYRLDNDTFALMRAGTDSPDAIAVVCGAGINCVGRSADGRTARFPALGPISGDWGGGLHLASLAMWHAARAEDGRGPATALAGAVAAHFGQASVHDVITGLHLGSLSQDRMIELSEVLFTAAGQGDEVARRVVARQATEITSLVTVAADRLGLREEPYAVVLGGGVLRARHPLLQDAVDAGVKAHSSKARLTVLAQPPVVGAGLFALDALGAAPAAAAALRSALEEARPLDQR</sequence>
<gene>
    <name evidence="2" type="ORF">Cci01nite_34460</name>
</gene>